<evidence type="ECO:0000313" key="4">
    <source>
        <dbReference type="Proteomes" id="UP000321353"/>
    </source>
</evidence>
<sequence length="586" mass="64961">MIRWRFVVTRLLIVAAVLVLFGVGMGPVAKYVTVQGLQAATGAKVEIGAAHVKLFPPTIRYEDFHVADPRDAKAMRDAFRADTIELALDGDAILHRRWVAREGSITGLQIGAKRDTSGHLDQPQEDASPSMSDKPGVLAGLLGGITDQLGDQAEQAAKDLETVRRSEAIKTRWEREYDSLAKRAAALEQKVRDFKSNARDIDNPLRDWDKIGKTVSLADETRAELKSILAALDAVPDQFRADVASLQQAKQIDLDRIDQYIPGDLNESQNFGIDLISQAVQNQIATIRDYWEGGRTLANYTIVAPETERGRGIDIDLLGTTRQPSILVRRLKVQGLMRADGNAYSMTGTVENLTPDPQLLAEPLRAQLQLEGPQVVNVDYIRDRRNHSDIDRLTLHWPQSDASDVRLGDDGRAMVTLSGGRREVWVQMRSEGDQVQGRLVSKQTGVRLELDVDSKYESLSATQALRESLAAVDTVTIDAGFEGRWERLTMNMDTNLGDILRDAADTAIKQQLAASKQQMKQKLQQTFDQEQAKLVGWFNQQQVAAQSLTAKADGLLEDLGKQLLDGVDSSEVTIGRMNDFLKGRFR</sequence>
<dbReference type="InterPro" id="IPR019934">
    <property type="entry name" value="CHP03545"/>
</dbReference>
<proteinExistence type="predicted"/>
<dbReference type="AlphaFoldDB" id="A0A5B9M6R4"/>
<dbReference type="RefSeq" id="WP_147866564.1">
    <property type="nucleotide sequence ID" value="NZ_CP036264.1"/>
</dbReference>
<evidence type="ECO:0008006" key="5">
    <source>
        <dbReference type="Google" id="ProtNLM"/>
    </source>
</evidence>
<accession>A0A5B9M6R4</accession>
<feature type="region of interest" description="Disordered" evidence="2">
    <location>
        <begin position="111"/>
        <end position="134"/>
    </location>
</feature>
<dbReference type="KEGG" id="smam:Mal15_08320"/>
<evidence type="ECO:0000256" key="2">
    <source>
        <dbReference type="SAM" id="MobiDB-lite"/>
    </source>
</evidence>
<dbReference type="EMBL" id="CP036264">
    <property type="protein sequence ID" value="QEF96802.1"/>
    <property type="molecule type" value="Genomic_DNA"/>
</dbReference>
<protein>
    <recommendedName>
        <fullName evidence="5">TIGR03545 family protein</fullName>
    </recommendedName>
</protein>
<dbReference type="Proteomes" id="UP000321353">
    <property type="component" value="Chromosome"/>
</dbReference>
<evidence type="ECO:0000313" key="3">
    <source>
        <dbReference type="EMBL" id="QEF96802.1"/>
    </source>
</evidence>
<name>A0A5B9M6R4_9BACT</name>
<organism evidence="3 4">
    <name type="scientific">Stieleria maiorica</name>
    <dbReference type="NCBI Taxonomy" id="2795974"/>
    <lineage>
        <taxon>Bacteria</taxon>
        <taxon>Pseudomonadati</taxon>
        <taxon>Planctomycetota</taxon>
        <taxon>Planctomycetia</taxon>
        <taxon>Pirellulales</taxon>
        <taxon>Pirellulaceae</taxon>
        <taxon>Stieleria</taxon>
    </lineage>
</organism>
<reference evidence="3 4" key="1">
    <citation type="submission" date="2019-02" db="EMBL/GenBank/DDBJ databases">
        <title>Planctomycetal bacteria perform biofilm scaping via a novel small molecule.</title>
        <authorList>
            <person name="Jeske O."/>
            <person name="Boedeker C."/>
            <person name="Wiegand S."/>
            <person name="Breitling P."/>
            <person name="Kallscheuer N."/>
            <person name="Jogler M."/>
            <person name="Rohde M."/>
            <person name="Petersen J."/>
            <person name="Medema M.H."/>
            <person name="Surup F."/>
            <person name="Jogler C."/>
        </authorList>
    </citation>
    <scope>NUCLEOTIDE SEQUENCE [LARGE SCALE GENOMIC DNA]</scope>
    <source>
        <strain evidence="3 4">Mal15</strain>
    </source>
</reference>
<keyword evidence="1" id="KW-0175">Coiled coil</keyword>
<dbReference type="NCBIfam" id="TIGR03545">
    <property type="entry name" value="TIGR03545 family protein"/>
    <property type="match status" value="1"/>
</dbReference>
<feature type="coiled-coil region" evidence="1">
    <location>
        <begin position="170"/>
        <end position="197"/>
    </location>
</feature>
<keyword evidence="4" id="KW-1185">Reference proteome</keyword>
<gene>
    <name evidence="3" type="ORF">Mal15_08320</name>
</gene>
<evidence type="ECO:0000256" key="1">
    <source>
        <dbReference type="SAM" id="Coils"/>
    </source>
</evidence>